<proteinExistence type="predicted"/>
<evidence type="ECO:0000313" key="3">
    <source>
        <dbReference type="Proteomes" id="UP001146793"/>
    </source>
</evidence>
<dbReference type="Proteomes" id="UP001146793">
    <property type="component" value="Unassembled WGS sequence"/>
</dbReference>
<protein>
    <recommendedName>
        <fullName evidence="1">PAS domain-containing protein</fullName>
    </recommendedName>
</protein>
<dbReference type="EMBL" id="JANTQA010000032">
    <property type="protein sequence ID" value="KAJ3438546.1"/>
    <property type="molecule type" value="Genomic_DNA"/>
</dbReference>
<accession>A0AAV7ZBN8</accession>
<organism evidence="2 3">
    <name type="scientific">Anaeramoeba flamelloides</name>
    <dbReference type="NCBI Taxonomy" id="1746091"/>
    <lineage>
        <taxon>Eukaryota</taxon>
        <taxon>Metamonada</taxon>
        <taxon>Anaeramoebidae</taxon>
        <taxon>Anaeramoeba</taxon>
    </lineage>
</organism>
<dbReference type="Pfam" id="PF13426">
    <property type="entry name" value="PAS_9"/>
    <property type="match status" value="1"/>
</dbReference>
<sequence>MGNKTTSINKKKLKGYLKVVRKFRKPVFVLDFQMGLICCNPKAKKLLKFKKKSDFEKLSLDDLFPVNQTHKPIETKPYFVEWFNKTMNGNLGASDLILAHYNSKKETVWSEISLTKMEFGGYQFAQLILTPVMNPMIKNKLDNDMGKNIKEGNKEINDNNTINQKNEGSKINRNWSTSTENLFELFRKTSTQEFNKSLDKVVSLLMQEDLEEENFQKFESTIEKLKVLHFELLDFQENRTRIIQSKIDKEKNETYGKEQNLQTQINRRKKGLEFDQISIEKINIQTESLTKIIHHLQEINTEWSKGNYQIDDNDPQVLQEINKLSKLISSTVKKMKKLKSNSLK</sequence>
<name>A0AAV7ZBN8_9EUKA</name>
<evidence type="ECO:0000259" key="1">
    <source>
        <dbReference type="Pfam" id="PF13426"/>
    </source>
</evidence>
<dbReference type="InterPro" id="IPR000014">
    <property type="entry name" value="PAS"/>
</dbReference>
<comment type="caution">
    <text evidence="2">The sequence shown here is derived from an EMBL/GenBank/DDBJ whole genome shotgun (WGS) entry which is preliminary data.</text>
</comment>
<dbReference type="AlphaFoldDB" id="A0AAV7ZBN8"/>
<evidence type="ECO:0000313" key="2">
    <source>
        <dbReference type="EMBL" id="KAJ3438546.1"/>
    </source>
</evidence>
<feature type="domain" description="PAS" evidence="1">
    <location>
        <begin position="28"/>
        <end position="125"/>
    </location>
</feature>
<gene>
    <name evidence="2" type="ORF">M0812_14553</name>
</gene>
<reference evidence="2" key="1">
    <citation type="submission" date="2022-08" db="EMBL/GenBank/DDBJ databases">
        <title>Novel sulphate-reducing endosymbionts in the free-living metamonad Anaeramoeba.</title>
        <authorList>
            <person name="Jerlstrom-Hultqvist J."/>
            <person name="Cepicka I."/>
            <person name="Gallot-Lavallee L."/>
            <person name="Salas-Leiva D."/>
            <person name="Curtis B.A."/>
            <person name="Zahonova K."/>
            <person name="Pipaliya S."/>
            <person name="Dacks J."/>
            <person name="Roger A.J."/>
        </authorList>
    </citation>
    <scope>NUCLEOTIDE SEQUENCE</scope>
    <source>
        <strain evidence="2">Busselton2</strain>
    </source>
</reference>